<accession>A0ABN1Y443</accession>
<evidence type="ECO:0000313" key="2">
    <source>
        <dbReference type="Proteomes" id="UP001501414"/>
    </source>
</evidence>
<gene>
    <name evidence="1" type="ORF">GCM10009613_45930</name>
</gene>
<evidence type="ECO:0000313" key="1">
    <source>
        <dbReference type="EMBL" id="GAA1395722.1"/>
    </source>
</evidence>
<keyword evidence="2" id="KW-1185">Reference proteome</keyword>
<reference evidence="1 2" key="1">
    <citation type="journal article" date="2019" name="Int. J. Syst. Evol. Microbiol.">
        <title>The Global Catalogue of Microorganisms (GCM) 10K type strain sequencing project: providing services to taxonomists for standard genome sequencing and annotation.</title>
        <authorList>
            <consortium name="The Broad Institute Genomics Platform"/>
            <consortium name="The Broad Institute Genome Sequencing Center for Infectious Disease"/>
            <person name="Wu L."/>
            <person name="Ma J."/>
        </authorList>
    </citation>
    <scope>NUCLEOTIDE SEQUENCE [LARGE SCALE GENOMIC DNA]</scope>
    <source>
        <strain evidence="1 2">JCM 11896</strain>
    </source>
</reference>
<dbReference type="Proteomes" id="UP001501414">
    <property type="component" value="Unassembled WGS sequence"/>
</dbReference>
<dbReference type="RefSeq" id="WP_344025905.1">
    <property type="nucleotide sequence ID" value="NZ_BAAAJK010000030.1"/>
</dbReference>
<name>A0ABN1Y443_9PSEU</name>
<protein>
    <submittedName>
        <fullName evidence="1">Uncharacterized protein</fullName>
    </submittedName>
</protein>
<comment type="caution">
    <text evidence="1">The sequence shown here is derived from an EMBL/GenBank/DDBJ whole genome shotgun (WGS) entry which is preliminary data.</text>
</comment>
<proteinExistence type="predicted"/>
<organism evidence="1 2">
    <name type="scientific">Pseudonocardia kongjuensis</name>
    <dbReference type="NCBI Taxonomy" id="102227"/>
    <lineage>
        <taxon>Bacteria</taxon>
        <taxon>Bacillati</taxon>
        <taxon>Actinomycetota</taxon>
        <taxon>Actinomycetes</taxon>
        <taxon>Pseudonocardiales</taxon>
        <taxon>Pseudonocardiaceae</taxon>
        <taxon>Pseudonocardia</taxon>
    </lineage>
</organism>
<dbReference type="EMBL" id="BAAAJK010000030">
    <property type="protein sequence ID" value="GAA1395722.1"/>
    <property type="molecule type" value="Genomic_DNA"/>
</dbReference>
<sequence>MPDIDETSGTLVAAEHPSGTLLIGDESAVAEFVARWATESGGTVRPAQLSGSDRASAIAHAAAVGAGGATTVQFVSALRGVPSGGSATLRLWITNSSGRIVSNKAVGPAPVVLGVIALTMAAQAADERIGEAVERVEGKTDELLRLAGAERAGDIVGHHRLLRRRVDRLDDGGRLGDVDWSTVAHLGPELEVGVERLREHALRLARELPADVTAPERARRLEQVVRQGRLGESLRLLVVAEQSLYLWQRLRIARIESVEPDGLEAAVADAHAVLAEHLEADGALVAELRTALDVYGVLKVSEFHRAFSGRKLKSAVEMLRRDLDYFVTARGVQVEGWVPLVSPTVRDALRHVRDVAAGSGRSIRELGGTIVDSGLAGVSRAGGAVQAKADRWRAAEPVDRPEDRP</sequence>